<accession>A0A1J5TGR1</accession>
<sequence length="793" mass="90552">MLRSTSVKQESWKPVKLLAKQPVKDKILALECDLEGKIAVALTANSINIFNERELLNVVDVNGGYLLKISSNLENIFVLTSEKLCCFDYWGNIKWEYTSEGLIDDFIVNPTGKNIVLRGEKFMIFLNRFGDLEWDYNLPDSTISMHYTNNGNFLISTTNSILTLNSDNTFDKILDIPNQIQTFFSDEGGITVTEQNLISFSLTGHVIWEKGLHNVSEVTYSNNSLKNYFVNDHKKLICQDRNGDELWSYSSEDELEGFAAINSGMMIGLYSNNYFHVLDENGEQAWSYYAREKVVDFSFSSFGGDIIVASDSKIHWFQNEGFLRNQVNINIDKIQSLMSKILVYESNIGDVEDNFTLVKEQSGGNFITLKNSFTMIVELRKKLEHLHRRHVNYLDSLPEFMDLLGLQGAQTDEMVPLIYPYFSLYGDIEDNSNYANLLELATHLLSKLERYDLTKIKNDSIFDQKNFIRDAKKGITSEMENIQKLIDQSEQDLKKLRIDVNNLIISWLESGNVVDELQSFFHDYADKIAMRSLKKEVILEKMESHMAFVDYNTSNDSVKLRSSGFRSRKDVELKLELLNNSDNKLENMKVRAKIEGSGLDLLSPPSGVIRIDHLKPGESSPITFTFSPLSRANTRVILVIQYLDIVGRKCTDWLGDVETTFLGCYVKPLKMSESEHENHRLNFKDNTSHTSLNVEGLQIGKITKIAKGMPGLHLCNLKEEGTRSIIYHSGESNLDGSKYLSMIFLRKLGEDESLRVALELICHSTDIDNSSELKEEMTLYLKNELLELNAKFV</sequence>
<dbReference type="Gene3D" id="2.130.10.10">
    <property type="entry name" value="YVTN repeat-like/Quinoprotein amine dehydrogenase"/>
    <property type="match status" value="1"/>
</dbReference>
<evidence type="ECO:0000256" key="1">
    <source>
        <dbReference type="SAM" id="Coils"/>
    </source>
</evidence>
<protein>
    <submittedName>
        <fullName evidence="2">Uncharacterized protein</fullName>
    </submittedName>
</protein>
<dbReference type="Proteomes" id="UP000183403">
    <property type="component" value="Unassembled WGS sequence"/>
</dbReference>
<comment type="caution">
    <text evidence="2">The sequence shown here is derived from an EMBL/GenBank/DDBJ whole genome shotgun (WGS) entry which is preliminary data.</text>
</comment>
<dbReference type="InterPro" id="IPR015943">
    <property type="entry name" value="WD40/YVTN_repeat-like_dom_sf"/>
</dbReference>
<dbReference type="SUPFAM" id="SSF50998">
    <property type="entry name" value="Quinoprotein alcohol dehydrogenase-like"/>
    <property type="match status" value="1"/>
</dbReference>
<keyword evidence="1" id="KW-0175">Coiled coil</keyword>
<gene>
    <name evidence="2" type="ORF">BEU03_00500</name>
</gene>
<organism evidence="2 3">
    <name type="scientific">Marine Group III euryarchaeote CG-Epi6</name>
    <dbReference type="NCBI Taxonomy" id="1889000"/>
    <lineage>
        <taxon>Archaea</taxon>
        <taxon>Methanobacteriati</taxon>
        <taxon>Thermoplasmatota</taxon>
        <taxon>Thermoplasmata</taxon>
        <taxon>Candidatus Thermoprofundales</taxon>
    </lineage>
</organism>
<dbReference type="AlphaFoldDB" id="A0A1J5TGR1"/>
<dbReference type="EMBL" id="MIYV01000020">
    <property type="protein sequence ID" value="OIR11214.1"/>
    <property type="molecule type" value="Genomic_DNA"/>
</dbReference>
<dbReference type="InterPro" id="IPR011047">
    <property type="entry name" value="Quinoprotein_ADH-like_sf"/>
</dbReference>
<name>A0A1J5TGR1_9ARCH</name>
<proteinExistence type="predicted"/>
<reference evidence="2 3" key="1">
    <citation type="submission" date="2016-08" db="EMBL/GenBank/DDBJ databases">
        <title>New Insights into Marine Group III Euryarchaeota, from dark to light.</title>
        <authorList>
            <person name="Haro-Moreno J.M."/>
            <person name="Rodriguez-Valera F."/>
            <person name="Lopez-Garcia P."/>
            <person name="Moreira D."/>
            <person name="Martin-Cuadrado A.B."/>
        </authorList>
    </citation>
    <scope>NUCLEOTIDE SEQUENCE [LARGE SCALE GENOMIC DNA]</scope>
    <source>
        <strain evidence="2">CG-Epi6</strain>
    </source>
</reference>
<evidence type="ECO:0000313" key="3">
    <source>
        <dbReference type="Proteomes" id="UP000183403"/>
    </source>
</evidence>
<feature type="coiled-coil region" evidence="1">
    <location>
        <begin position="472"/>
        <end position="506"/>
    </location>
</feature>
<evidence type="ECO:0000313" key="2">
    <source>
        <dbReference type="EMBL" id="OIR11214.1"/>
    </source>
</evidence>